<feature type="non-terminal residue" evidence="1">
    <location>
        <position position="116"/>
    </location>
</feature>
<dbReference type="AlphaFoldDB" id="A0A9X9F165"/>
<gene>
    <name evidence="1" type="ORF">FC695_41540</name>
</gene>
<protein>
    <submittedName>
        <fullName evidence="1">Uncharacterized protein</fullName>
    </submittedName>
</protein>
<dbReference type="EMBL" id="SZOH01004757">
    <property type="protein sequence ID" value="TKI83080.1"/>
    <property type="molecule type" value="Genomic_DNA"/>
</dbReference>
<sequence>TAQQGSVGNQFYYARSANVTNLVSAGGAGTYTTGAVPAARTSADPTISRSAGWTLEVVYQNASLPLRNLSVYAGQEIIDASSPPVDATISGFATPATGAVTGRVLVTAQEGDSNIV</sequence>
<proteinExistence type="predicted"/>
<accession>A0A9X9F165</accession>
<reference evidence="1 2" key="1">
    <citation type="journal article" date="2019" name="Environ. Microbiol.">
        <title>An active ?-lactamase is a part of an orchestrated cell wall stress resistance network of Bacillus subtilis and related rhizosphere species.</title>
        <authorList>
            <person name="Bucher T."/>
            <person name="Keren-Paz A."/>
            <person name="Hausser J."/>
            <person name="Olender T."/>
            <person name="Cytryn E."/>
            <person name="Kolodkin-Gal I."/>
        </authorList>
    </citation>
    <scope>NUCLEOTIDE SEQUENCE [LARGE SCALE GENOMIC DNA]</scope>
    <source>
        <strain evidence="1 2">I32</strain>
    </source>
</reference>
<dbReference type="Proteomes" id="UP000308444">
    <property type="component" value="Unassembled WGS sequence"/>
</dbReference>
<evidence type="ECO:0000313" key="1">
    <source>
        <dbReference type="EMBL" id="TKI83080.1"/>
    </source>
</evidence>
<organism evidence="1 2">
    <name type="scientific">Bacillus cereus</name>
    <dbReference type="NCBI Taxonomy" id="1396"/>
    <lineage>
        <taxon>Bacteria</taxon>
        <taxon>Bacillati</taxon>
        <taxon>Bacillota</taxon>
        <taxon>Bacilli</taxon>
        <taxon>Bacillales</taxon>
        <taxon>Bacillaceae</taxon>
        <taxon>Bacillus</taxon>
        <taxon>Bacillus cereus group</taxon>
    </lineage>
</organism>
<evidence type="ECO:0000313" key="2">
    <source>
        <dbReference type="Proteomes" id="UP000308444"/>
    </source>
</evidence>
<feature type="non-terminal residue" evidence="1">
    <location>
        <position position="1"/>
    </location>
</feature>
<comment type="caution">
    <text evidence="1">The sequence shown here is derived from an EMBL/GenBank/DDBJ whole genome shotgun (WGS) entry which is preliminary data.</text>
</comment>
<name>A0A9X9F165_BACCE</name>